<evidence type="ECO:0000313" key="1">
    <source>
        <dbReference type="EMBL" id="KAK9286790.1"/>
    </source>
</evidence>
<keyword evidence="2" id="KW-1185">Reference proteome</keyword>
<accession>A0AAP0S4G4</accession>
<proteinExistence type="predicted"/>
<comment type="caution">
    <text evidence="1">The sequence shown here is derived from an EMBL/GenBank/DDBJ whole genome shotgun (WGS) entry which is preliminary data.</text>
</comment>
<organism evidence="1 2">
    <name type="scientific">Liquidambar formosana</name>
    <name type="common">Formosan gum</name>
    <dbReference type="NCBI Taxonomy" id="63359"/>
    <lineage>
        <taxon>Eukaryota</taxon>
        <taxon>Viridiplantae</taxon>
        <taxon>Streptophyta</taxon>
        <taxon>Embryophyta</taxon>
        <taxon>Tracheophyta</taxon>
        <taxon>Spermatophyta</taxon>
        <taxon>Magnoliopsida</taxon>
        <taxon>eudicotyledons</taxon>
        <taxon>Gunneridae</taxon>
        <taxon>Pentapetalae</taxon>
        <taxon>Saxifragales</taxon>
        <taxon>Altingiaceae</taxon>
        <taxon>Liquidambar</taxon>
    </lineage>
</organism>
<dbReference type="PANTHER" id="PTHR31722">
    <property type="entry name" value="OS06G0675200 PROTEIN"/>
    <property type="match status" value="1"/>
</dbReference>
<dbReference type="Proteomes" id="UP001415857">
    <property type="component" value="Unassembled WGS sequence"/>
</dbReference>
<evidence type="ECO:0000313" key="2">
    <source>
        <dbReference type="Proteomes" id="UP001415857"/>
    </source>
</evidence>
<protein>
    <submittedName>
        <fullName evidence="1">Uncharacterized protein</fullName>
    </submittedName>
</protein>
<dbReference type="PANTHER" id="PTHR31722:SF71">
    <property type="entry name" value="GENOME ASSEMBLY, CHROMOSOME: A05"/>
    <property type="match status" value="1"/>
</dbReference>
<dbReference type="AlphaFoldDB" id="A0AAP0S4G4"/>
<dbReference type="EMBL" id="JBBPBK010000004">
    <property type="protein sequence ID" value="KAK9286790.1"/>
    <property type="molecule type" value="Genomic_DNA"/>
</dbReference>
<reference evidence="1 2" key="1">
    <citation type="journal article" date="2024" name="Plant J.">
        <title>Genome sequences and population genomics reveal climatic adaptation and genomic divergence between two closely related sweetgum species.</title>
        <authorList>
            <person name="Xu W.Q."/>
            <person name="Ren C.Q."/>
            <person name="Zhang X.Y."/>
            <person name="Comes H.P."/>
            <person name="Liu X.H."/>
            <person name="Li Y.G."/>
            <person name="Kettle C.J."/>
            <person name="Jalonen R."/>
            <person name="Gaisberger H."/>
            <person name="Ma Y.Z."/>
            <person name="Qiu Y.X."/>
        </authorList>
    </citation>
    <scope>NUCLEOTIDE SEQUENCE [LARGE SCALE GENOMIC DNA]</scope>
    <source>
        <strain evidence="1">Hangzhou</strain>
    </source>
</reference>
<gene>
    <name evidence="1" type="ORF">L1049_015195</name>
</gene>
<name>A0AAP0S4G4_LIQFO</name>
<sequence>MSLACSNMFNNEQQGLYTSSMGPRISFSNDFADTHQAFKHESNYKEAPVSSDFEFSVPNDALNTADEIFFKGVLMPFKDNCSTKSRKTTLRDELLVDDECEDVLPRLHKGSGWWKERLGLKRANIGTKRGGLERVVEEERPVMVHEVKHCSQENTGTVE</sequence>